<dbReference type="InterPro" id="IPR038740">
    <property type="entry name" value="BioF2-like_GNAT_dom"/>
</dbReference>
<name>A0A8I1SGY0_9PROT</name>
<keyword evidence="2 8" id="KW-0808">Transferase</keyword>
<evidence type="ECO:0000313" key="9">
    <source>
        <dbReference type="Proteomes" id="UP000664405"/>
    </source>
</evidence>
<evidence type="ECO:0000313" key="8">
    <source>
        <dbReference type="EMBL" id="MBN8195937.1"/>
    </source>
</evidence>
<keyword evidence="3" id="KW-0133">Cell shape</keyword>
<evidence type="ECO:0000259" key="7">
    <source>
        <dbReference type="Pfam" id="PF13480"/>
    </source>
</evidence>
<dbReference type="Proteomes" id="UP000664405">
    <property type="component" value="Unassembled WGS sequence"/>
</dbReference>
<feature type="domain" description="BioF2-like acetyltransferase" evidence="7">
    <location>
        <begin position="176"/>
        <end position="301"/>
    </location>
</feature>
<evidence type="ECO:0000256" key="1">
    <source>
        <dbReference type="ARBA" id="ARBA00009943"/>
    </source>
</evidence>
<organism evidence="8 9">
    <name type="scientific">Thalassospira povalilytica</name>
    <dbReference type="NCBI Taxonomy" id="732237"/>
    <lineage>
        <taxon>Bacteria</taxon>
        <taxon>Pseudomonadati</taxon>
        <taxon>Pseudomonadota</taxon>
        <taxon>Alphaproteobacteria</taxon>
        <taxon>Rhodospirillales</taxon>
        <taxon>Thalassospiraceae</taxon>
        <taxon>Thalassospira</taxon>
    </lineage>
</organism>
<dbReference type="Gene3D" id="3.40.630.30">
    <property type="match status" value="1"/>
</dbReference>
<dbReference type="SUPFAM" id="SSF55729">
    <property type="entry name" value="Acyl-CoA N-acyltransferases (Nat)"/>
    <property type="match status" value="1"/>
</dbReference>
<dbReference type="RefSeq" id="WP_206926848.1">
    <property type="nucleotide sequence ID" value="NZ_JAEKJW010000001.1"/>
</dbReference>
<dbReference type="PROSITE" id="PS51191">
    <property type="entry name" value="FEMABX"/>
    <property type="match status" value="1"/>
</dbReference>
<dbReference type="EMBL" id="JAEKJW010000001">
    <property type="protein sequence ID" value="MBN8195937.1"/>
    <property type="molecule type" value="Genomic_DNA"/>
</dbReference>
<reference evidence="8" key="1">
    <citation type="submission" date="2020-12" db="EMBL/GenBank/DDBJ databases">
        <title>Oil enriched cultivation method for isolating marine PHA-producing bacteria.</title>
        <authorList>
            <person name="Zheng W."/>
            <person name="Yu S."/>
            <person name="Huang Y."/>
        </authorList>
    </citation>
    <scope>NUCLEOTIDE SEQUENCE</scope>
    <source>
        <strain evidence="8">SY-2-3</strain>
    </source>
</reference>
<dbReference type="PANTHER" id="PTHR36174">
    <property type="entry name" value="LIPID II:GLYCINE GLYCYLTRANSFERASE"/>
    <property type="match status" value="1"/>
</dbReference>
<dbReference type="PANTHER" id="PTHR36174:SF1">
    <property type="entry name" value="LIPID II:GLYCINE GLYCYLTRANSFERASE"/>
    <property type="match status" value="1"/>
</dbReference>
<evidence type="ECO:0000256" key="2">
    <source>
        <dbReference type="ARBA" id="ARBA00022679"/>
    </source>
</evidence>
<dbReference type="InterPro" id="IPR050644">
    <property type="entry name" value="PG_Glycine_Bridge_Synth"/>
</dbReference>
<dbReference type="InterPro" id="IPR016181">
    <property type="entry name" value="Acyl_CoA_acyltransferase"/>
</dbReference>
<evidence type="ECO:0000256" key="3">
    <source>
        <dbReference type="ARBA" id="ARBA00022960"/>
    </source>
</evidence>
<dbReference type="GO" id="GO:0071555">
    <property type="term" value="P:cell wall organization"/>
    <property type="evidence" value="ECO:0007669"/>
    <property type="project" value="UniProtKB-KW"/>
</dbReference>
<dbReference type="GO" id="GO:0008360">
    <property type="term" value="P:regulation of cell shape"/>
    <property type="evidence" value="ECO:0007669"/>
    <property type="project" value="UniProtKB-KW"/>
</dbReference>
<comment type="caution">
    <text evidence="8">The sequence shown here is derived from an EMBL/GenBank/DDBJ whole genome shotgun (WGS) entry which is preliminary data.</text>
</comment>
<dbReference type="GO" id="GO:0009252">
    <property type="term" value="P:peptidoglycan biosynthetic process"/>
    <property type="evidence" value="ECO:0007669"/>
    <property type="project" value="UniProtKB-KW"/>
</dbReference>
<dbReference type="InterPro" id="IPR003447">
    <property type="entry name" value="FEMABX"/>
</dbReference>
<keyword evidence="5" id="KW-0012">Acyltransferase</keyword>
<evidence type="ECO:0000256" key="4">
    <source>
        <dbReference type="ARBA" id="ARBA00022984"/>
    </source>
</evidence>
<sequence>MFKASPRTDCPATEWNAAADSFPKAWAWHRTELLDARSAWRQTNDASFYISEVSNKGRIVALVPLVIVMPRMLSGWIGGHLESTGGPAIHPDLPQKSMRKVQECILTELDAIAMKHKIRRADFSVAPLSPEIRAIDRPVPNPLCNFDVKDRSTQSWMLPLQPAAGKDGLWQGLEHRARKQVKKAERNGLSVEMISPTAALLDQYYDLHLKTCVRNSLPPHPRDYFQAIFEDVSKSLLCKTCVVSAGKRVISIQNFLVFKNCALYWTVASDDDALQLCGNDYGIWQAIRHFHAAGLDFLECGEAFPGAMQGKQKGLNDFKKSFGGELYPYYRGSIEYRPVLEGILGIMRSLRKSGAAT</sequence>
<comment type="similarity">
    <text evidence="1">Belongs to the FemABX family.</text>
</comment>
<evidence type="ECO:0000256" key="5">
    <source>
        <dbReference type="ARBA" id="ARBA00023315"/>
    </source>
</evidence>
<evidence type="ECO:0000256" key="6">
    <source>
        <dbReference type="ARBA" id="ARBA00023316"/>
    </source>
</evidence>
<proteinExistence type="inferred from homology"/>
<protein>
    <submittedName>
        <fullName evidence="8">GNAT family N-acetyltransferase</fullName>
    </submittedName>
</protein>
<gene>
    <name evidence="8" type="ORF">JF547_05595</name>
</gene>
<keyword evidence="4" id="KW-0573">Peptidoglycan synthesis</keyword>
<dbReference type="Pfam" id="PF13480">
    <property type="entry name" value="Acetyltransf_6"/>
    <property type="match status" value="1"/>
</dbReference>
<dbReference type="AlphaFoldDB" id="A0A8I1SGY0"/>
<keyword evidence="6" id="KW-0961">Cell wall biogenesis/degradation</keyword>
<dbReference type="GO" id="GO:0016755">
    <property type="term" value="F:aminoacyltransferase activity"/>
    <property type="evidence" value="ECO:0007669"/>
    <property type="project" value="InterPro"/>
</dbReference>
<accession>A0A8I1SGY0</accession>